<evidence type="ECO:0000256" key="1">
    <source>
        <dbReference type="SAM" id="MobiDB-lite"/>
    </source>
</evidence>
<name>A0AAV3Y7J1_9GAST</name>
<dbReference type="EMBL" id="BLXT01000588">
    <property type="protein sequence ID" value="GFN78444.1"/>
    <property type="molecule type" value="Genomic_DNA"/>
</dbReference>
<accession>A0AAV3Y7J1</accession>
<gene>
    <name evidence="3" type="ORF">PoB_000495000</name>
</gene>
<feature type="region of interest" description="Disordered" evidence="1">
    <location>
        <begin position="21"/>
        <end position="57"/>
    </location>
</feature>
<organism evidence="3 4">
    <name type="scientific">Plakobranchus ocellatus</name>
    <dbReference type="NCBI Taxonomy" id="259542"/>
    <lineage>
        <taxon>Eukaryota</taxon>
        <taxon>Metazoa</taxon>
        <taxon>Spiralia</taxon>
        <taxon>Lophotrochozoa</taxon>
        <taxon>Mollusca</taxon>
        <taxon>Gastropoda</taxon>
        <taxon>Heterobranchia</taxon>
        <taxon>Euthyneura</taxon>
        <taxon>Panpulmonata</taxon>
        <taxon>Sacoglossa</taxon>
        <taxon>Placobranchoidea</taxon>
        <taxon>Plakobranchidae</taxon>
        <taxon>Plakobranchus</taxon>
    </lineage>
</organism>
<dbReference type="AlphaFoldDB" id="A0AAV3Y7J1"/>
<dbReference type="Proteomes" id="UP000735302">
    <property type="component" value="Unassembled WGS sequence"/>
</dbReference>
<reference evidence="3 4" key="1">
    <citation type="journal article" date="2021" name="Elife">
        <title>Chloroplast acquisition without the gene transfer in kleptoplastic sea slugs, Plakobranchus ocellatus.</title>
        <authorList>
            <person name="Maeda T."/>
            <person name="Takahashi S."/>
            <person name="Yoshida T."/>
            <person name="Shimamura S."/>
            <person name="Takaki Y."/>
            <person name="Nagai Y."/>
            <person name="Toyoda A."/>
            <person name="Suzuki Y."/>
            <person name="Arimoto A."/>
            <person name="Ishii H."/>
            <person name="Satoh N."/>
            <person name="Nishiyama T."/>
            <person name="Hasebe M."/>
            <person name="Maruyama T."/>
            <person name="Minagawa J."/>
            <person name="Obokata J."/>
            <person name="Shigenobu S."/>
        </authorList>
    </citation>
    <scope>NUCLEOTIDE SEQUENCE [LARGE SCALE GENOMIC DNA]</scope>
</reference>
<comment type="caution">
    <text evidence="3">The sequence shown here is derived from an EMBL/GenBank/DDBJ whole genome shotgun (WGS) entry which is preliminary data.</text>
</comment>
<feature type="signal peptide" evidence="2">
    <location>
        <begin position="1"/>
        <end position="21"/>
    </location>
</feature>
<feature type="compositionally biased region" description="Basic and acidic residues" evidence="1">
    <location>
        <begin position="32"/>
        <end position="45"/>
    </location>
</feature>
<feature type="chain" id="PRO_5043988393" description="Secreted protein" evidence="2">
    <location>
        <begin position="22"/>
        <end position="95"/>
    </location>
</feature>
<evidence type="ECO:0000256" key="2">
    <source>
        <dbReference type="SAM" id="SignalP"/>
    </source>
</evidence>
<proteinExistence type="predicted"/>
<keyword evidence="4" id="KW-1185">Reference proteome</keyword>
<sequence>MPFVSACLLLYIATPQQVISGFPSDQGADGGARTHDRSVPADLRADSPATEPSRPPFVSGHYNLRHISLEEKLSNWPRWYSSHSFEMRFQGSTEV</sequence>
<protein>
    <recommendedName>
        <fullName evidence="5">Secreted protein</fullName>
    </recommendedName>
</protein>
<evidence type="ECO:0000313" key="4">
    <source>
        <dbReference type="Proteomes" id="UP000735302"/>
    </source>
</evidence>
<keyword evidence="2" id="KW-0732">Signal</keyword>
<evidence type="ECO:0008006" key="5">
    <source>
        <dbReference type="Google" id="ProtNLM"/>
    </source>
</evidence>
<evidence type="ECO:0000313" key="3">
    <source>
        <dbReference type="EMBL" id="GFN78444.1"/>
    </source>
</evidence>